<feature type="transmembrane region" description="Helical" evidence="1">
    <location>
        <begin position="33"/>
        <end position="50"/>
    </location>
</feature>
<dbReference type="Gramene" id="rna30482">
    <property type="protein sequence ID" value="RHN55316.1"/>
    <property type="gene ID" value="gene30482"/>
</dbReference>
<evidence type="ECO:0008006" key="3">
    <source>
        <dbReference type="Google" id="ProtNLM"/>
    </source>
</evidence>
<dbReference type="Proteomes" id="UP000265566">
    <property type="component" value="Chromosome 5"/>
</dbReference>
<reference evidence="2" key="1">
    <citation type="journal article" date="2018" name="Nat. Plants">
        <title>Whole-genome landscape of Medicago truncatula symbiotic genes.</title>
        <authorList>
            <person name="Pecrix Y."/>
            <person name="Gamas P."/>
            <person name="Carrere S."/>
        </authorList>
    </citation>
    <scope>NUCLEOTIDE SEQUENCE</scope>
    <source>
        <tissue evidence="2">Leaves</tissue>
    </source>
</reference>
<keyword evidence="1" id="KW-0472">Membrane</keyword>
<organism evidence="2">
    <name type="scientific">Medicago truncatula</name>
    <name type="common">Barrel medic</name>
    <name type="synonym">Medicago tribuloides</name>
    <dbReference type="NCBI Taxonomy" id="3880"/>
    <lineage>
        <taxon>Eukaryota</taxon>
        <taxon>Viridiplantae</taxon>
        <taxon>Streptophyta</taxon>
        <taxon>Embryophyta</taxon>
        <taxon>Tracheophyta</taxon>
        <taxon>Spermatophyta</taxon>
        <taxon>Magnoliopsida</taxon>
        <taxon>eudicotyledons</taxon>
        <taxon>Gunneridae</taxon>
        <taxon>Pentapetalae</taxon>
        <taxon>rosids</taxon>
        <taxon>fabids</taxon>
        <taxon>Fabales</taxon>
        <taxon>Fabaceae</taxon>
        <taxon>Papilionoideae</taxon>
        <taxon>50 kb inversion clade</taxon>
        <taxon>NPAAA clade</taxon>
        <taxon>Hologalegina</taxon>
        <taxon>IRL clade</taxon>
        <taxon>Trifolieae</taxon>
        <taxon>Medicago</taxon>
    </lineage>
</organism>
<dbReference type="AlphaFoldDB" id="A0A396HPP8"/>
<feature type="transmembrane region" description="Helical" evidence="1">
    <location>
        <begin position="70"/>
        <end position="89"/>
    </location>
</feature>
<comment type="caution">
    <text evidence="2">The sequence shown here is derived from an EMBL/GenBank/DDBJ whole genome shotgun (WGS) entry which is preliminary data.</text>
</comment>
<evidence type="ECO:0000256" key="1">
    <source>
        <dbReference type="SAM" id="Phobius"/>
    </source>
</evidence>
<sequence>MLDVLCCCRGSWSVNLSVLAVGSYTMTEKMSLVLFRSIFGLIMMLTVLYCSCSSKIMVVFRNRSFRLEMVMYLLSVVVANGGCGCYSVGGARGAQTR</sequence>
<gene>
    <name evidence="2" type="ORF">MtrunA17_Chr5g0416471</name>
</gene>
<keyword evidence="1" id="KW-0812">Transmembrane</keyword>
<evidence type="ECO:0000313" key="2">
    <source>
        <dbReference type="EMBL" id="RHN55316.1"/>
    </source>
</evidence>
<dbReference type="EMBL" id="PSQE01000005">
    <property type="protein sequence ID" value="RHN55316.1"/>
    <property type="molecule type" value="Genomic_DNA"/>
</dbReference>
<keyword evidence="1" id="KW-1133">Transmembrane helix</keyword>
<accession>A0A396HPP8</accession>
<name>A0A396HPP8_MEDTR</name>
<protein>
    <recommendedName>
        <fullName evidence="3">Transmembrane protein</fullName>
    </recommendedName>
</protein>
<proteinExistence type="predicted"/>